<evidence type="ECO:0000256" key="1">
    <source>
        <dbReference type="SAM" id="MobiDB-lite"/>
    </source>
</evidence>
<comment type="caution">
    <text evidence="2">The sequence shown here is derived from an EMBL/GenBank/DDBJ whole genome shotgun (WGS) entry which is preliminary data.</text>
</comment>
<organism evidence="2 3">
    <name type="scientific">Streptomyces capoamus</name>
    <dbReference type="NCBI Taxonomy" id="68183"/>
    <lineage>
        <taxon>Bacteria</taxon>
        <taxon>Bacillati</taxon>
        <taxon>Actinomycetota</taxon>
        <taxon>Actinomycetes</taxon>
        <taxon>Kitasatosporales</taxon>
        <taxon>Streptomycetaceae</taxon>
        <taxon>Streptomyces</taxon>
    </lineage>
</organism>
<keyword evidence="3" id="KW-1185">Reference proteome</keyword>
<dbReference type="EMBL" id="BNBF01000019">
    <property type="protein sequence ID" value="GHG64510.1"/>
    <property type="molecule type" value="Genomic_DNA"/>
</dbReference>
<protein>
    <submittedName>
        <fullName evidence="2">Uncharacterized protein</fullName>
    </submittedName>
</protein>
<feature type="compositionally biased region" description="Basic residues" evidence="1">
    <location>
        <begin position="51"/>
        <end position="64"/>
    </location>
</feature>
<sequence length="100" mass="11168">MPACLRGGFHPGDDRCVQFGPWGHGGARATGPGRTAHEAGERVERAVSRPNGRRHDRSRTRRFPRQPDRSHPHRRLLRRRPDGFARADSCEALGIGLTGR</sequence>
<gene>
    <name evidence="2" type="ORF">GCM10018980_55830</name>
</gene>
<evidence type="ECO:0000313" key="2">
    <source>
        <dbReference type="EMBL" id="GHG64510.1"/>
    </source>
</evidence>
<feature type="region of interest" description="Disordered" evidence="1">
    <location>
        <begin position="22"/>
        <end position="82"/>
    </location>
</feature>
<reference evidence="3" key="1">
    <citation type="journal article" date="2019" name="Int. J. Syst. Evol. Microbiol.">
        <title>The Global Catalogue of Microorganisms (GCM) 10K type strain sequencing project: providing services to taxonomists for standard genome sequencing and annotation.</title>
        <authorList>
            <consortium name="The Broad Institute Genomics Platform"/>
            <consortium name="The Broad Institute Genome Sequencing Center for Infectious Disease"/>
            <person name="Wu L."/>
            <person name="Ma J."/>
        </authorList>
    </citation>
    <scope>NUCLEOTIDE SEQUENCE [LARGE SCALE GENOMIC DNA]</scope>
    <source>
        <strain evidence="3">JCM 4253</strain>
    </source>
</reference>
<evidence type="ECO:0000313" key="3">
    <source>
        <dbReference type="Proteomes" id="UP000619355"/>
    </source>
</evidence>
<name>A0A919EZN6_9ACTN</name>
<accession>A0A919EZN6</accession>
<proteinExistence type="predicted"/>
<dbReference type="AlphaFoldDB" id="A0A919EZN6"/>
<dbReference type="Proteomes" id="UP000619355">
    <property type="component" value="Unassembled WGS sequence"/>
</dbReference>
<feature type="compositionally biased region" description="Basic and acidic residues" evidence="1">
    <location>
        <begin position="35"/>
        <end position="47"/>
    </location>
</feature>